<keyword evidence="2" id="KW-1185">Reference proteome</keyword>
<gene>
    <name evidence="1" type="ORF">BpHYR1_028483</name>
</gene>
<comment type="caution">
    <text evidence="1">The sequence shown here is derived from an EMBL/GenBank/DDBJ whole genome shotgun (WGS) entry which is preliminary data.</text>
</comment>
<dbReference type="Proteomes" id="UP000276133">
    <property type="component" value="Unassembled WGS sequence"/>
</dbReference>
<evidence type="ECO:0000313" key="1">
    <source>
        <dbReference type="EMBL" id="RNA20151.1"/>
    </source>
</evidence>
<reference evidence="1 2" key="1">
    <citation type="journal article" date="2018" name="Sci. Rep.">
        <title>Genomic signatures of local adaptation to the degree of environmental predictability in rotifers.</title>
        <authorList>
            <person name="Franch-Gras L."/>
            <person name="Hahn C."/>
            <person name="Garcia-Roger E.M."/>
            <person name="Carmona M.J."/>
            <person name="Serra M."/>
            <person name="Gomez A."/>
        </authorList>
    </citation>
    <scope>NUCLEOTIDE SEQUENCE [LARGE SCALE GENOMIC DNA]</scope>
    <source>
        <strain evidence="1">HYR1</strain>
    </source>
</reference>
<dbReference type="AlphaFoldDB" id="A0A3M7R9P8"/>
<name>A0A3M7R9P8_BRAPC</name>
<sequence length="60" mass="6991">MACILLQNADRVKESTRKYLIFFPVESSRLKNKLSRVDSGQNMPNTSQENNLELTWKIFS</sequence>
<evidence type="ECO:0000313" key="2">
    <source>
        <dbReference type="Proteomes" id="UP000276133"/>
    </source>
</evidence>
<dbReference type="EMBL" id="REGN01003911">
    <property type="protein sequence ID" value="RNA20151.1"/>
    <property type="molecule type" value="Genomic_DNA"/>
</dbReference>
<accession>A0A3M7R9P8</accession>
<protein>
    <submittedName>
        <fullName evidence="1">Uncharacterized protein</fullName>
    </submittedName>
</protein>
<proteinExistence type="predicted"/>
<organism evidence="1 2">
    <name type="scientific">Brachionus plicatilis</name>
    <name type="common">Marine rotifer</name>
    <name type="synonym">Brachionus muelleri</name>
    <dbReference type="NCBI Taxonomy" id="10195"/>
    <lineage>
        <taxon>Eukaryota</taxon>
        <taxon>Metazoa</taxon>
        <taxon>Spiralia</taxon>
        <taxon>Gnathifera</taxon>
        <taxon>Rotifera</taxon>
        <taxon>Eurotatoria</taxon>
        <taxon>Monogononta</taxon>
        <taxon>Pseudotrocha</taxon>
        <taxon>Ploima</taxon>
        <taxon>Brachionidae</taxon>
        <taxon>Brachionus</taxon>
    </lineage>
</organism>